<reference evidence="3 4" key="1">
    <citation type="submission" date="2022-04" db="EMBL/GenBank/DDBJ databases">
        <title>Chromosome-level reference genomes for two strains of Caenorhabditis briggsae: an improved platform for comparative genomics.</title>
        <authorList>
            <person name="Stevens L."/>
            <person name="Andersen E."/>
        </authorList>
    </citation>
    <scope>NUCLEOTIDE SEQUENCE [LARGE SCALE GENOMIC DNA]</scope>
    <source>
        <strain evidence="3">VX34</strain>
        <tissue evidence="3">Whole-organism</tissue>
    </source>
</reference>
<feature type="transmembrane region" description="Helical" evidence="1">
    <location>
        <begin position="88"/>
        <end position="107"/>
    </location>
</feature>
<evidence type="ECO:0000313" key="4">
    <source>
        <dbReference type="Proteomes" id="UP000829354"/>
    </source>
</evidence>
<keyword evidence="4" id="KW-1185">Reference proteome</keyword>
<name>A0AAE9JT19_CAEBR</name>
<keyword evidence="1" id="KW-1133">Transmembrane helix</keyword>
<evidence type="ECO:0000313" key="3">
    <source>
        <dbReference type="EMBL" id="UMM42915.1"/>
    </source>
</evidence>
<accession>A0AAE9JT19</accession>
<dbReference type="AlphaFoldDB" id="A0AAE9JT19"/>
<keyword evidence="1" id="KW-0812">Transmembrane</keyword>
<dbReference type="Pfam" id="PF10328">
    <property type="entry name" value="7TM_GPCR_Srx"/>
    <property type="match status" value="1"/>
</dbReference>
<organism evidence="3 4">
    <name type="scientific">Caenorhabditis briggsae</name>
    <dbReference type="NCBI Taxonomy" id="6238"/>
    <lineage>
        <taxon>Eukaryota</taxon>
        <taxon>Metazoa</taxon>
        <taxon>Ecdysozoa</taxon>
        <taxon>Nematoda</taxon>
        <taxon>Chromadorea</taxon>
        <taxon>Rhabditida</taxon>
        <taxon>Rhabditina</taxon>
        <taxon>Rhabditomorpha</taxon>
        <taxon>Rhabditoidea</taxon>
        <taxon>Rhabditidae</taxon>
        <taxon>Peloderinae</taxon>
        <taxon>Caenorhabditis</taxon>
    </lineage>
</organism>
<proteinExistence type="predicted"/>
<dbReference type="InterPro" id="IPR019430">
    <property type="entry name" value="7TM_GPCR_serpentine_rcpt_Srx"/>
</dbReference>
<gene>
    <name evidence="3" type="ORF">L5515_018570</name>
</gene>
<dbReference type="Proteomes" id="UP000829354">
    <property type="component" value="Chromosome X"/>
</dbReference>
<feature type="transmembrane region" description="Helical" evidence="1">
    <location>
        <begin position="51"/>
        <end position="76"/>
    </location>
</feature>
<feature type="domain" description="7TM GPCR serpentine receptor class x (Srx)" evidence="2">
    <location>
        <begin position="33"/>
        <end position="111"/>
    </location>
</feature>
<sequence length="154" mass="18034">MTPLLVIRLPPVILYTKHSSSTRRTISIVLQTLKYIAIGLFYWSSRIFQHVVLFFQPLLNNFIVLLASQRFVFVFLPEKAHFLAKRRATRIYIITIWTVSILFGALIELNKNIPYRCTLSDSFVWTTEPEILPESRQQTTINGLSANFWFHFVL</sequence>
<feature type="transmembrane region" description="Helical" evidence="1">
    <location>
        <begin position="26"/>
        <end position="45"/>
    </location>
</feature>
<protein>
    <recommendedName>
        <fullName evidence="2">7TM GPCR serpentine receptor class x (Srx) domain-containing protein</fullName>
    </recommendedName>
</protein>
<evidence type="ECO:0000256" key="1">
    <source>
        <dbReference type="SAM" id="Phobius"/>
    </source>
</evidence>
<dbReference type="EMBL" id="CP092625">
    <property type="protein sequence ID" value="UMM42915.1"/>
    <property type="molecule type" value="Genomic_DNA"/>
</dbReference>
<keyword evidence="1" id="KW-0472">Membrane</keyword>
<evidence type="ECO:0000259" key="2">
    <source>
        <dbReference type="Pfam" id="PF10328"/>
    </source>
</evidence>